<keyword evidence="3 5" id="KW-1133">Transmembrane helix</keyword>
<dbReference type="GO" id="GO:0016020">
    <property type="term" value="C:membrane"/>
    <property type="evidence" value="ECO:0007669"/>
    <property type="project" value="UniProtKB-SubCell"/>
</dbReference>
<feature type="transmembrane region" description="Helical" evidence="5">
    <location>
        <begin position="287"/>
        <end position="313"/>
    </location>
</feature>
<dbReference type="GO" id="GO:0008528">
    <property type="term" value="F:G protein-coupled peptide receptor activity"/>
    <property type="evidence" value="ECO:0007669"/>
    <property type="project" value="InterPro"/>
</dbReference>
<dbReference type="PANTHER" id="PTHR46641:SF2">
    <property type="entry name" value="FMRFAMIDE RECEPTOR"/>
    <property type="match status" value="1"/>
</dbReference>
<evidence type="ECO:0000256" key="5">
    <source>
        <dbReference type="SAM" id="Phobius"/>
    </source>
</evidence>
<feature type="transmembrane region" description="Helical" evidence="5">
    <location>
        <begin position="46"/>
        <end position="73"/>
    </location>
</feature>
<keyword evidence="8" id="KW-1185">Reference proteome</keyword>
<gene>
    <name evidence="7" type="ORF">CUNI_LOCUS19250</name>
</gene>
<dbReference type="PANTHER" id="PTHR46641">
    <property type="entry name" value="FMRFAMIDE RECEPTOR-RELATED"/>
    <property type="match status" value="1"/>
</dbReference>
<dbReference type="AlphaFoldDB" id="A0A8S3ZZY3"/>
<comment type="subcellular location">
    <subcellularLocation>
        <location evidence="1">Membrane</location>
    </subcellularLocation>
</comment>
<dbReference type="PROSITE" id="PS50262">
    <property type="entry name" value="G_PROTEIN_RECEP_F1_2"/>
    <property type="match status" value="1"/>
</dbReference>
<dbReference type="PRINTS" id="PR00237">
    <property type="entry name" value="GPCRRHODOPSN"/>
</dbReference>
<reference evidence="7" key="1">
    <citation type="submission" date="2021-04" db="EMBL/GenBank/DDBJ databases">
        <authorList>
            <consortium name="Molecular Ecology Group"/>
        </authorList>
    </citation>
    <scope>NUCLEOTIDE SEQUENCE</scope>
</reference>
<dbReference type="SMART" id="SM01381">
    <property type="entry name" value="7TM_GPCR_Srsx"/>
    <property type="match status" value="1"/>
</dbReference>
<dbReference type="InterPro" id="IPR017452">
    <property type="entry name" value="GPCR_Rhodpsn_7TM"/>
</dbReference>
<dbReference type="Proteomes" id="UP000678393">
    <property type="component" value="Unassembled WGS sequence"/>
</dbReference>
<dbReference type="Pfam" id="PF10324">
    <property type="entry name" value="7TM_GPCR_Srw"/>
    <property type="match status" value="1"/>
</dbReference>
<dbReference type="OrthoDB" id="6111092at2759"/>
<evidence type="ECO:0000256" key="2">
    <source>
        <dbReference type="ARBA" id="ARBA00022692"/>
    </source>
</evidence>
<evidence type="ECO:0000313" key="8">
    <source>
        <dbReference type="Proteomes" id="UP000678393"/>
    </source>
</evidence>
<dbReference type="EMBL" id="CAJHNH020006412">
    <property type="protein sequence ID" value="CAG5133692.1"/>
    <property type="molecule type" value="Genomic_DNA"/>
</dbReference>
<dbReference type="Gene3D" id="1.20.1070.10">
    <property type="entry name" value="Rhodopsin 7-helix transmembrane proteins"/>
    <property type="match status" value="1"/>
</dbReference>
<keyword evidence="2 5" id="KW-0812">Transmembrane</keyword>
<dbReference type="SUPFAM" id="SSF81321">
    <property type="entry name" value="Family A G protein-coupled receptor-like"/>
    <property type="match status" value="1"/>
</dbReference>
<dbReference type="InterPro" id="IPR019427">
    <property type="entry name" value="7TM_GPCR_serpentine_rcpt_Srw"/>
</dbReference>
<dbReference type="InterPro" id="IPR000276">
    <property type="entry name" value="GPCR_Rhodpsn"/>
</dbReference>
<feature type="transmembrane region" description="Helical" evidence="5">
    <location>
        <begin position="145"/>
        <end position="163"/>
    </location>
</feature>
<evidence type="ECO:0000313" key="7">
    <source>
        <dbReference type="EMBL" id="CAG5133692.1"/>
    </source>
</evidence>
<proteinExistence type="predicted"/>
<feature type="transmembrane region" description="Helical" evidence="5">
    <location>
        <begin position="325"/>
        <end position="351"/>
    </location>
</feature>
<evidence type="ECO:0000256" key="4">
    <source>
        <dbReference type="ARBA" id="ARBA00023136"/>
    </source>
</evidence>
<feature type="transmembrane region" description="Helical" evidence="5">
    <location>
        <begin position="175"/>
        <end position="192"/>
    </location>
</feature>
<evidence type="ECO:0000256" key="3">
    <source>
        <dbReference type="ARBA" id="ARBA00022989"/>
    </source>
</evidence>
<dbReference type="InterPro" id="IPR052954">
    <property type="entry name" value="GPCR-Ligand_Int"/>
</dbReference>
<evidence type="ECO:0000259" key="6">
    <source>
        <dbReference type="PROSITE" id="PS50262"/>
    </source>
</evidence>
<feature type="domain" description="G-protein coupled receptors family 1 profile" evidence="6">
    <location>
        <begin position="66"/>
        <end position="348"/>
    </location>
</feature>
<protein>
    <recommendedName>
        <fullName evidence="6">G-protein coupled receptors family 1 profile domain-containing protein</fullName>
    </recommendedName>
</protein>
<name>A0A8S3ZZY3_9EUPU</name>
<feature type="transmembrane region" description="Helical" evidence="5">
    <location>
        <begin position="85"/>
        <end position="103"/>
    </location>
</feature>
<feature type="transmembrane region" description="Helical" evidence="5">
    <location>
        <begin position="235"/>
        <end position="254"/>
    </location>
</feature>
<keyword evidence="4 5" id="KW-0472">Membrane</keyword>
<sequence>MAVKLVALTDTGPAVNISNWGFPIRDSQTTQRRGNNYVDADPVADLVHWTVVFVLTPTISIIGVIGNSFSIIVLSKHGFKKSSNILLFSLAISDIMFMIGINGPSKPMYEWGGEGFDYPEETARILYYVYQITDSLNWIFCPTSFSIPILIMAERLIAVFFPLRFHSLVTVRRTVVAILAPLVLSTIAHIYIRTWFKFSYVFDSARNVSVGIVGRTDAYWAQRQVSEIFKICDNAMFVFVLFVGAGCVAIGVKMKMVAKKRQQMTNNFMWQKAGKTEAESSRTTKMLLCLCIVYSFACFPVGFPAVIPGFMVFPVFEDEPRHRSIGVFIFHVYKMVFCVNASCNFYLYVAINKKFRDTFRSLICR</sequence>
<accession>A0A8S3ZZY3</accession>
<organism evidence="7 8">
    <name type="scientific">Candidula unifasciata</name>
    <dbReference type="NCBI Taxonomy" id="100452"/>
    <lineage>
        <taxon>Eukaryota</taxon>
        <taxon>Metazoa</taxon>
        <taxon>Spiralia</taxon>
        <taxon>Lophotrochozoa</taxon>
        <taxon>Mollusca</taxon>
        <taxon>Gastropoda</taxon>
        <taxon>Heterobranchia</taxon>
        <taxon>Euthyneura</taxon>
        <taxon>Panpulmonata</taxon>
        <taxon>Eupulmonata</taxon>
        <taxon>Stylommatophora</taxon>
        <taxon>Helicina</taxon>
        <taxon>Helicoidea</taxon>
        <taxon>Geomitridae</taxon>
        <taxon>Candidula</taxon>
    </lineage>
</organism>
<comment type="caution">
    <text evidence="7">The sequence shown here is derived from an EMBL/GenBank/DDBJ whole genome shotgun (WGS) entry which is preliminary data.</text>
</comment>
<evidence type="ECO:0000256" key="1">
    <source>
        <dbReference type="ARBA" id="ARBA00004370"/>
    </source>
</evidence>